<evidence type="ECO:0000313" key="2">
    <source>
        <dbReference type="Proteomes" id="UP001144978"/>
    </source>
</evidence>
<keyword evidence="2" id="KW-1185">Reference proteome</keyword>
<name>A0ACC1Q4Z5_9APHY</name>
<protein>
    <submittedName>
        <fullName evidence="1">Uncharacterized protein</fullName>
    </submittedName>
</protein>
<dbReference type="Proteomes" id="UP001144978">
    <property type="component" value="Unassembled WGS sequence"/>
</dbReference>
<accession>A0ACC1Q4Z5</accession>
<reference evidence="1" key="1">
    <citation type="submission" date="2022-08" db="EMBL/GenBank/DDBJ databases">
        <title>Genome Sequence of Pycnoporus sanguineus.</title>
        <authorList>
            <person name="Buettner E."/>
        </authorList>
    </citation>
    <scope>NUCLEOTIDE SEQUENCE</scope>
    <source>
        <strain evidence="1">CG-C14</strain>
    </source>
</reference>
<dbReference type="EMBL" id="JANSHE010000483">
    <property type="protein sequence ID" value="KAJ3010274.1"/>
    <property type="molecule type" value="Genomic_DNA"/>
</dbReference>
<sequence length="190" mass="20740">MAREPFRFSSADGTRLCRQILKDKLGFDPHDYVLEGVSQSLDGVDLLAITPTGSGKTSFLIAYLVVMNAILESPQLCPSAAFPKNPVMIIVVPTKSLELDMEPKFVKAGLKPLVINRDTVSRAKNASPRVDLWKKATEVQIQVLLLSPEQLRTKGYASLMENEEPGEIPPSARHSNRLDTHGLACAAGQS</sequence>
<organism evidence="1 2">
    <name type="scientific">Trametes sanguinea</name>
    <dbReference type="NCBI Taxonomy" id="158606"/>
    <lineage>
        <taxon>Eukaryota</taxon>
        <taxon>Fungi</taxon>
        <taxon>Dikarya</taxon>
        <taxon>Basidiomycota</taxon>
        <taxon>Agaricomycotina</taxon>
        <taxon>Agaricomycetes</taxon>
        <taxon>Polyporales</taxon>
        <taxon>Polyporaceae</taxon>
        <taxon>Trametes</taxon>
    </lineage>
</organism>
<evidence type="ECO:0000313" key="1">
    <source>
        <dbReference type="EMBL" id="KAJ3010274.1"/>
    </source>
</evidence>
<gene>
    <name evidence="1" type="ORF">NUW54_g2538</name>
</gene>
<comment type="caution">
    <text evidence="1">The sequence shown here is derived from an EMBL/GenBank/DDBJ whole genome shotgun (WGS) entry which is preliminary data.</text>
</comment>
<proteinExistence type="predicted"/>